<protein>
    <recommendedName>
        <fullName evidence="2">HTH cro/C1-type domain-containing protein</fullName>
    </recommendedName>
</protein>
<dbReference type="EMBL" id="CACRSR010000013">
    <property type="protein sequence ID" value="VYT07443.1"/>
    <property type="molecule type" value="Genomic_DNA"/>
</dbReference>
<dbReference type="Gene3D" id="1.10.260.40">
    <property type="entry name" value="lambda repressor-like DNA-binding domains"/>
    <property type="match status" value="1"/>
</dbReference>
<sequence length="113" mass="12233">MTPLATQIMNECIRIQKASGMTVADFAKACGFSRDYWYKHANLSRPLTIGDLERISNASGISAEDIVTNSRRHAIEEAEAKVRSGGYGLAAYNAHGKQEAINGEAGPDYDEPA</sequence>
<evidence type="ECO:0000313" key="1">
    <source>
        <dbReference type="EMBL" id="VYT07443.1"/>
    </source>
</evidence>
<proteinExistence type="predicted"/>
<gene>
    <name evidence="1" type="ORF">BALFYP80_01529</name>
</gene>
<dbReference type="InterPro" id="IPR010982">
    <property type="entry name" value="Lambda_DNA-bd_dom_sf"/>
</dbReference>
<name>A0A6N2TS44_BIFAD</name>
<organism evidence="1">
    <name type="scientific">Bifidobacterium adolescentis</name>
    <dbReference type="NCBI Taxonomy" id="1680"/>
    <lineage>
        <taxon>Bacteria</taxon>
        <taxon>Bacillati</taxon>
        <taxon>Actinomycetota</taxon>
        <taxon>Actinomycetes</taxon>
        <taxon>Bifidobacteriales</taxon>
        <taxon>Bifidobacteriaceae</taxon>
        <taxon>Bifidobacterium</taxon>
    </lineage>
</organism>
<dbReference type="CDD" id="cd00093">
    <property type="entry name" value="HTH_XRE"/>
    <property type="match status" value="1"/>
</dbReference>
<dbReference type="AlphaFoldDB" id="A0A6N2TS44"/>
<dbReference type="InterPro" id="IPR001387">
    <property type="entry name" value="Cro/C1-type_HTH"/>
</dbReference>
<accession>A0A6N2TS44</accession>
<dbReference type="GO" id="GO:0003677">
    <property type="term" value="F:DNA binding"/>
    <property type="evidence" value="ECO:0007669"/>
    <property type="project" value="InterPro"/>
</dbReference>
<dbReference type="SUPFAM" id="SSF47413">
    <property type="entry name" value="lambda repressor-like DNA-binding domains"/>
    <property type="match status" value="1"/>
</dbReference>
<evidence type="ECO:0008006" key="2">
    <source>
        <dbReference type="Google" id="ProtNLM"/>
    </source>
</evidence>
<reference evidence="1" key="1">
    <citation type="submission" date="2019-11" db="EMBL/GenBank/DDBJ databases">
        <authorList>
            <person name="Feng L."/>
        </authorList>
    </citation>
    <scope>NUCLEOTIDE SEQUENCE</scope>
    <source>
        <strain evidence="1">BAdolescentisLFYP80</strain>
    </source>
</reference>